<dbReference type="HAMAP" id="MF_00418">
    <property type="entry name" value="DapA"/>
    <property type="match status" value="1"/>
</dbReference>
<comment type="subcellular location">
    <subcellularLocation>
        <location evidence="12">Cytoplasm</location>
    </subcellularLocation>
</comment>
<comment type="pathway">
    <text evidence="2 12">Amino-acid biosynthesis; L-lysine biosynthesis via DAP pathway; (S)-tetrahydrodipicolinate from L-aspartate: step 3/4.</text>
</comment>
<accession>A0A6J4UZN9</accession>
<feature type="binding site" evidence="12 15">
    <location>
        <position position="215"/>
    </location>
    <ligand>
        <name>pyruvate</name>
        <dbReference type="ChEBI" id="CHEBI:15361"/>
    </ligand>
</feature>
<dbReference type="EMBL" id="CADCWM010000458">
    <property type="protein sequence ID" value="CAA9560738.1"/>
    <property type="molecule type" value="Genomic_DNA"/>
</dbReference>
<keyword evidence="9 12" id="KW-0456">Lyase</keyword>
<evidence type="ECO:0000256" key="7">
    <source>
        <dbReference type="ARBA" id="ARBA00022915"/>
    </source>
</evidence>
<keyword evidence="7 12" id="KW-0220">Diaminopimelate biosynthesis</keyword>
<evidence type="ECO:0000256" key="13">
    <source>
        <dbReference type="PIRNR" id="PIRNR001365"/>
    </source>
</evidence>
<evidence type="ECO:0000256" key="5">
    <source>
        <dbReference type="ARBA" id="ARBA00022490"/>
    </source>
</evidence>
<dbReference type="GO" id="GO:0008840">
    <property type="term" value="F:4-hydroxy-tetrahydrodipicolinate synthase activity"/>
    <property type="evidence" value="ECO:0007669"/>
    <property type="project" value="UniProtKB-UniRule"/>
</dbReference>
<dbReference type="InterPro" id="IPR020625">
    <property type="entry name" value="Schiff_base-form_aldolases_AS"/>
</dbReference>
<dbReference type="InterPro" id="IPR013785">
    <property type="entry name" value="Aldolase_TIM"/>
</dbReference>
<evidence type="ECO:0000256" key="3">
    <source>
        <dbReference type="ARBA" id="ARBA00007592"/>
    </source>
</evidence>
<dbReference type="InterPro" id="IPR012691">
    <property type="entry name" value="HpaI_NOT_DapA"/>
</dbReference>
<dbReference type="AlphaFoldDB" id="A0A6J4UZN9"/>
<feature type="binding site" evidence="12 15">
    <location>
        <position position="50"/>
    </location>
    <ligand>
        <name>pyruvate</name>
        <dbReference type="ChEBI" id="CHEBI:15361"/>
    </ligand>
</feature>
<gene>
    <name evidence="12" type="primary">dapA</name>
    <name evidence="17" type="ORF">AVDCRST_MAG88-1486</name>
</gene>
<evidence type="ECO:0000313" key="17">
    <source>
        <dbReference type="EMBL" id="CAA9560738.1"/>
    </source>
</evidence>
<comment type="function">
    <text evidence="1 12">Catalyzes the condensation of (S)-aspartate-beta-semialdehyde [(S)-ASA] and pyruvate to 4-hydroxy-tetrahydrodipicolinate (HTPA).</text>
</comment>
<dbReference type="PIRSF" id="PIRSF001365">
    <property type="entry name" value="DHDPS"/>
    <property type="match status" value="1"/>
</dbReference>
<dbReference type="NCBIfam" id="TIGR00674">
    <property type="entry name" value="dapA"/>
    <property type="match status" value="1"/>
</dbReference>
<name>A0A6J4UZN9_9BACT</name>
<evidence type="ECO:0000256" key="1">
    <source>
        <dbReference type="ARBA" id="ARBA00003294"/>
    </source>
</evidence>
<proteinExistence type="inferred from homology"/>
<evidence type="ECO:0000256" key="8">
    <source>
        <dbReference type="ARBA" id="ARBA00023154"/>
    </source>
</evidence>
<dbReference type="InterPro" id="IPR005263">
    <property type="entry name" value="DapA"/>
</dbReference>
<dbReference type="GO" id="GO:0005829">
    <property type="term" value="C:cytosol"/>
    <property type="evidence" value="ECO:0007669"/>
    <property type="project" value="TreeGrafter"/>
</dbReference>
<feature type="site" description="Part of a proton relay during catalysis" evidence="12">
    <location>
        <position position="49"/>
    </location>
</feature>
<dbReference type="CDD" id="cd00950">
    <property type="entry name" value="DHDPS"/>
    <property type="match status" value="1"/>
</dbReference>
<keyword evidence="10 12" id="KW-0704">Schiff base</keyword>
<evidence type="ECO:0000256" key="4">
    <source>
        <dbReference type="ARBA" id="ARBA00012086"/>
    </source>
</evidence>
<dbReference type="SUPFAM" id="SSF51569">
    <property type="entry name" value="Aldolase"/>
    <property type="match status" value="1"/>
</dbReference>
<evidence type="ECO:0000256" key="14">
    <source>
        <dbReference type="PIRSR" id="PIRSR001365-1"/>
    </source>
</evidence>
<organism evidence="17">
    <name type="scientific">uncultured Thermomicrobiales bacterium</name>
    <dbReference type="NCBI Taxonomy" id="1645740"/>
    <lineage>
        <taxon>Bacteria</taxon>
        <taxon>Pseudomonadati</taxon>
        <taxon>Thermomicrobiota</taxon>
        <taxon>Thermomicrobia</taxon>
        <taxon>Thermomicrobiales</taxon>
        <taxon>environmental samples</taxon>
    </lineage>
</organism>
<dbReference type="PROSITE" id="PS00666">
    <property type="entry name" value="DHDPS_2"/>
    <property type="match status" value="1"/>
</dbReference>
<evidence type="ECO:0000256" key="12">
    <source>
        <dbReference type="HAMAP-Rule" id="MF_00418"/>
    </source>
</evidence>
<comment type="subunit">
    <text evidence="12">Homotetramer; dimer of dimers.</text>
</comment>
<dbReference type="EC" id="4.3.3.7" evidence="4 12"/>
<dbReference type="InterPro" id="IPR002220">
    <property type="entry name" value="DapA-like"/>
</dbReference>
<dbReference type="UniPathway" id="UPA00034">
    <property type="reaction ID" value="UER00017"/>
</dbReference>
<dbReference type="PANTHER" id="PTHR12128:SF66">
    <property type="entry name" value="4-HYDROXY-2-OXOGLUTARATE ALDOLASE, MITOCHONDRIAL"/>
    <property type="match status" value="1"/>
</dbReference>
<reference evidence="17" key="1">
    <citation type="submission" date="2020-02" db="EMBL/GenBank/DDBJ databases">
        <authorList>
            <person name="Meier V. D."/>
        </authorList>
    </citation>
    <scope>NUCLEOTIDE SEQUENCE</scope>
    <source>
        <strain evidence="17">AVDCRST_MAG88</strain>
    </source>
</reference>
<dbReference type="PRINTS" id="PR00146">
    <property type="entry name" value="DHPICSNTHASE"/>
</dbReference>
<evidence type="ECO:0000256" key="16">
    <source>
        <dbReference type="SAM" id="MobiDB-lite"/>
    </source>
</evidence>
<keyword evidence="5 12" id="KW-0963">Cytoplasm</keyword>
<dbReference type="Gene3D" id="3.20.20.70">
    <property type="entry name" value="Aldolase class I"/>
    <property type="match status" value="1"/>
</dbReference>
<feature type="active site" description="Schiff-base intermediate with substrate" evidence="12 14">
    <location>
        <position position="168"/>
    </location>
</feature>
<evidence type="ECO:0000256" key="10">
    <source>
        <dbReference type="ARBA" id="ARBA00023270"/>
    </source>
</evidence>
<comment type="catalytic activity">
    <reaction evidence="11 12">
        <text>L-aspartate 4-semialdehyde + pyruvate = (2S,4S)-4-hydroxy-2,3,4,5-tetrahydrodipicolinate + H2O + H(+)</text>
        <dbReference type="Rhea" id="RHEA:34171"/>
        <dbReference type="ChEBI" id="CHEBI:15361"/>
        <dbReference type="ChEBI" id="CHEBI:15377"/>
        <dbReference type="ChEBI" id="CHEBI:15378"/>
        <dbReference type="ChEBI" id="CHEBI:67139"/>
        <dbReference type="ChEBI" id="CHEBI:537519"/>
        <dbReference type="EC" id="4.3.3.7"/>
    </reaction>
</comment>
<dbReference type="Pfam" id="PF00701">
    <property type="entry name" value="DHDPS"/>
    <property type="match status" value="1"/>
</dbReference>
<dbReference type="NCBIfam" id="TIGR02313">
    <property type="entry name" value="HpaI-NOT-DapA"/>
    <property type="match status" value="1"/>
</dbReference>
<feature type="active site" description="Proton donor/acceptor" evidence="12 14">
    <location>
        <position position="139"/>
    </location>
</feature>
<evidence type="ECO:0000256" key="2">
    <source>
        <dbReference type="ARBA" id="ARBA00005120"/>
    </source>
</evidence>
<dbReference type="PANTHER" id="PTHR12128">
    <property type="entry name" value="DIHYDRODIPICOLINATE SYNTHASE"/>
    <property type="match status" value="1"/>
</dbReference>
<comment type="similarity">
    <text evidence="3 12 13">Belongs to the DapA family.</text>
</comment>
<evidence type="ECO:0000256" key="11">
    <source>
        <dbReference type="ARBA" id="ARBA00047836"/>
    </source>
</evidence>
<feature type="site" description="Part of a proton relay during catalysis" evidence="12">
    <location>
        <position position="112"/>
    </location>
</feature>
<sequence length="326" mass="35291">MVTDIARLRGSQVPLVTPFRAGRFDEAAFRELVEFQIAEGSHGIGCTGTTGEPTSLTPEEREFVIETAVGAARGRVPVLAGTGSTNFDETLRFTRFARQAGADAALVIVPYYNRPSQEGLYRHFRAVADDVPDLPIILYNIPGRSAVNLAPETIARLARDCPNIVGVKEANKDFDQVSQDLDRVKRLAGRGDFLVYSGIETLCFPMLCLGGAGHVSATGNVLPRQVAELFNLTEAGRWREARDLHYELLAMNEVLFIETNPGPVKGALGLMGKIDPELRLPLAPLAPENEAKLRAVLGEYGLPGDGRQPAPRDERALATATAEDGD</sequence>
<protein>
    <recommendedName>
        <fullName evidence="4 12">4-hydroxy-tetrahydrodipicolinate synthase</fullName>
        <shortName evidence="12">HTPA synthase</shortName>
        <ecNumber evidence="4 12">4.3.3.7</ecNumber>
    </recommendedName>
</protein>
<feature type="region of interest" description="Disordered" evidence="16">
    <location>
        <begin position="301"/>
        <end position="326"/>
    </location>
</feature>
<keyword evidence="6 12" id="KW-0028">Amino-acid biosynthesis</keyword>
<evidence type="ECO:0000256" key="6">
    <source>
        <dbReference type="ARBA" id="ARBA00022605"/>
    </source>
</evidence>
<dbReference type="GO" id="GO:0019877">
    <property type="term" value="P:diaminopimelate biosynthetic process"/>
    <property type="evidence" value="ECO:0007669"/>
    <property type="project" value="UniProtKB-UniRule"/>
</dbReference>
<dbReference type="SMART" id="SM01130">
    <property type="entry name" value="DHDPS"/>
    <property type="match status" value="1"/>
</dbReference>
<evidence type="ECO:0000256" key="15">
    <source>
        <dbReference type="PIRSR" id="PIRSR001365-2"/>
    </source>
</evidence>
<dbReference type="GO" id="GO:0009089">
    <property type="term" value="P:lysine biosynthetic process via diaminopimelate"/>
    <property type="evidence" value="ECO:0007669"/>
    <property type="project" value="UniProtKB-UniRule"/>
</dbReference>
<comment type="caution">
    <text evidence="12">Was originally thought to be a dihydrodipicolinate synthase (DHDPS), catalyzing the condensation of (S)-aspartate-beta-semialdehyde [(S)-ASA] and pyruvate to dihydrodipicolinate (DHDP). However, it was shown in E.coli that the product of the enzymatic reaction is not dihydrodipicolinate but in fact (4S)-4-hydroxy-2,3,4,5-tetrahydro-(2S)-dipicolinic acid (HTPA), and that the consecutive dehydration reaction leading to DHDP is not spontaneous but catalyzed by DapB.</text>
</comment>
<keyword evidence="8 12" id="KW-0457">Lysine biosynthesis</keyword>
<evidence type="ECO:0000256" key="9">
    <source>
        <dbReference type="ARBA" id="ARBA00023239"/>
    </source>
</evidence>